<dbReference type="AlphaFoldDB" id="A0A5B7SPM0"/>
<evidence type="ECO:0000313" key="2">
    <source>
        <dbReference type="Proteomes" id="UP000310017"/>
    </source>
</evidence>
<sequence>MKKPIYTITIIVTVLAIISNGSDEELARIFSKSAEAIGLSWRIHPISEVCINAIMLSEDCVPFSPHQSDTLHSGEFVLITLENAWDGSYPVVEQTIESDLPCAIHAEIHLPENQLSRVHYRLPSKGNNSEVQVTKSTIQSQIP</sequence>
<name>A0A5B7SPM0_9FLAO</name>
<accession>A0A5B7SPM0</accession>
<proteinExistence type="predicted"/>
<dbReference type="Proteomes" id="UP000310017">
    <property type="component" value="Chromosome"/>
</dbReference>
<gene>
    <name evidence="1" type="ORF">FGM00_02120</name>
</gene>
<evidence type="ECO:0000313" key="1">
    <source>
        <dbReference type="EMBL" id="QCW98969.1"/>
    </source>
</evidence>
<dbReference type="KEGG" id="asag:FGM00_02120"/>
<keyword evidence="2" id="KW-1185">Reference proteome</keyword>
<organism evidence="1 2">
    <name type="scientific">Aggregatimonas sangjinii</name>
    <dbReference type="NCBI Taxonomy" id="2583587"/>
    <lineage>
        <taxon>Bacteria</taxon>
        <taxon>Pseudomonadati</taxon>
        <taxon>Bacteroidota</taxon>
        <taxon>Flavobacteriia</taxon>
        <taxon>Flavobacteriales</taxon>
        <taxon>Flavobacteriaceae</taxon>
        <taxon>Aggregatimonas</taxon>
    </lineage>
</organism>
<reference evidence="1 2" key="1">
    <citation type="submission" date="2019-05" db="EMBL/GenBank/DDBJ databases">
        <title>Genome sequencing of F202Z8.</title>
        <authorList>
            <person name="Kwon Y.M."/>
        </authorList>
    </citation>
    <scope>NUCLEOTIDE SEQUENCE [LARGE SCALE GENOMIC DNA]</scope>
    <source>
        <strain evidence="1 2">F202Z8</strain>
    </source>
</reference>
<dbReference type="EMBL" id="CP040710">
    <property type="protein sequence ID" value="QCW98969.1"/>
    <property type="molecule type" value="Genomic_DNA"/>
</dbReference>
<protein>
    <submittedName>
        <fullName evidence="1">Uncharacterized protein</fullName>
    </submittedName>
</protein>